<dbReference type="Proteomes" id="UP000571084">
    <property type="component" value="Unassembled WGS sequence"/>
</dbReference>
<evidence type="ECO:0000313" key="2">
    <source>
        <dbReference type="Proteomes" id="UP000571084"/>
    </source>
</evidence>
<name>A0A840RNH9_9BURK</name>
<dbReference type="EMBL" id="JACHHQ010000002">
    <property type="protein sequence ID" value="MBB5199255.1"/>
    <property type="molecule type" value="Genomic_DNA"/>
</dbReference>
<dbReference type="AlphaFoldDB" id="A0A840RNH9"/>
<evidence type="ECO:0000313" key="1">
    <source>
        <dbReference type="EMBL" id="MBB5199255.1"/>
    </source>
</evidence>
<dbReference type="RefSeq" id="WP_260326375.1">
    <property type="nucleotide sequence ID" value="NZ_JAAOZT010000006.1"/>
</dbReference>
<accession>A0A840RNH9</accession>
<keyword evidence="2" id="KW-1185">Reference proteome</keyword>
<proteinExistence type="predicted"/>
<organism evidence="1 2">
    <name type="scientific">Glaciimonas immobilis</name>
    <dbReference type="NCBI Taxonomy" id="728004"/>
    <lineage>
        <taxon>Bacteria</taxon>
        <taxon>Pseudomonadati</taxon>
        <taxon>Pseudomonadota</taxon>
        <taxon>Betaproteobacteria</taxon>
        <taxon>Burkholderiales</taxon>
        <taxon>Oxalobacteraceae</taxon>
        <taxon>Glaciimonas</taxon>
    </lineage>
</organism>
<sequence length="116" mass="12405">MTNPATSASQVGEPNTLLIDINANDIAPELLVSAVLQRISQYNTRSGDPAHCAQSAATIEYHLHTLSELPTLAPVLRATCQQLSEQWALVAERAAPSQPRSASTFIARLISGSRPD</sequence>
<reference evidence="1 2" key="1">
    <citation type="submission" date="2020-08" db="EMBL/GenBank/DDBJ databases">
        <title>Genomic Encyclopedia of Type Strains, Phase IV (KMG-IV): sequencing the most valuable type-strain genomes for metagenomic binning, comparative biology and taxonomic classification.</title>
        <authorList>
            <person name="Goeker M."/>
        </authorList>
    </citation>
    <scope>NUCLEOTIDE SEQUENCE [LARGE SCALE GENOMIC DNA]</scope>
    <source>
        <strain evidence="1 2">DSM 23240</strain>
    </source>
</reference>
<protein>
    <submittedName>
        <fullName evidence="1">Uncharacterized protein</fullName>
    </submittedName>
</protein>
<comment type="caution">
    <text evidence="1">The sequence shown here is derived from an EMBL/GenBank/DDBJ whole genome shotgun (WGS) entry which is preliminary data.</text>
</comment>
<gene>
    <name evidence="1" type="ORF">HNR39_001082</name>
</gene>